<keyword evidence="1" id="KW-0472">Membrane</keyword>
<reference evidence="2" key="1">
    <citation type="submission" date="2020-05" db="EMBL/GenBank/DDBJ databases">
        <title>WGS assembly of Panicum virgatum.</title>
        <authorList>
            <person name="Lovell J.T."/>
            <person name="Jenkins J."/>
            <person name="Shu S."/>
            <person name="Juenger T.E."/>
            <person name="Schmutz J."/>
        </authorList>
    </citation>
    <scope>NUCLEOTIDE SEQUENCE</scope>
    <source>
        <strain evidence="2">AP13</strain>
    </source>
</reference>
<dbReference type="PANTHER" id="PTHR33491">
    <property type="entry name" value="OSJNBA0016N04.9 PROTEIN"/>
    <property type="match status" value="1"/>
</dbReference>
<evidence type="ECO:0000256" key="1">
    <source>
        <dbReference type="SAM" id="Phobius"/>
    </source>
</evidence>
<organism evidence="2 3">
    <name type="scientific">Panicum virgatum</name>
    <name type="common">Blackwell switchgrass</name>
    <dbReference type="NCBI Taxonomy" id="38727"/>
    <lineage>
        <taxon>Eukaryota</taxon>
        <taxon>Viridiplantae</taxon>
        <taxon>Streptophyta</taxon>
        <taxon>Embryophyta</taxon>
        <taxon>Tracheophyta</taxon>
        <taxon>Spermatophyta</taxon>
        <taxon>Magnoliopsida</taxon>
        <taxon>Liliopsida</taxon>
        <taxon>Poales</taxon>
        <taxon>Poaceae</taxon>
        <taxon>PACMAD clade</taxon>
        <taxon>Panicoideae</taxon>
        <taxon>Panicodae</taxon>
        <taxon>Paniceae</taxon>
        <taxon>Panicinae</taxon>
        <taxon>Panicum</taxon>
        <taxon>Panicum sect. Hiantes</taxon>
    </lineage>
</organism>
<dbReference type="Proteomes" id="UP000823388">
    <property type="component" value="Chromosome 6K"/>
</dbReference>
<evidence type="ECO:0000313" key="3">
    <source>
        <dbReference type="Proteomes" id="UP000823388"/>
    </source>
</evidence>
<comment type="caution">
    <text evidence="2">The sequence shown here is derived from an EMBL/GenBank/DDBJ whole genome shotgun (WGS) entry which is preliminary data.</text>
</comment>
<keyword evidence="1" id="KW-1133">Transmembrane helix</keyword>
<feature type="transmembrane region" description="Helical" evidence="1">
    <location>
        <begin position="175"/>
        <end position="199"/>
    </location>
</feature>
<dbReference type="EMBL" id="CM029047">
    <property type="protein sequence ID" value="KAG2584868.1"/>
    <property type="molecule type" value="Genomic_DNA"/>
</dbReference>
<keyword evidence="3" id="KW-1185">Reference proteome</keyword>
<protein>
    <submittedName>
        <fullName evidence="2">Uncharacterized protein</fullName>
    </submittedName>
</protein>
<proteinExistence type="predicted"/>
<dbReference type="AlphaFoldDB" id="A0A8T0RIH3"/>
<sequence>MTMPSQQGAAVFPLCMSYCTVQDQQNKVQPAGQCAGVGCCEAAIPTGLTSFNILFLWLDKNATAWPPWMAPNVSVLVVELEWWRDTNTSAFKVWLLSLGHVTGQVIPVMLDWIVGQSSCMAAQTRPEFGCVSKNSECINSTSSACGYVCWCNDGYDGNPYMLDGCQGSLRKHVTAGVFLAIGIGIGLFLLLLGLVAIFANRRLSVHKAKKIREHFFKQNRGLLLRQLVDKDIAEKMIFSLEELERAINLMKPESWVMEGMALSIKACCQISVLLPLRSQE</sequence>
<gene>
    <name evidence="2" type="ORF">PVAP13_6KG302212</name>
</gene>
<accession>A0A8T0RIH3</accession>
<evidence type="ECO:0000313" key="2">
    <source>
        <dbReference type="EMBL" id="KAG2584868.1"/>
    </source>
</evidence>
<name>A0A8T0RIH3_PANVG</name>
<keyword evidence="1" id="KW-0812">Transmembrane</keyword>